<dbReference type="Proteomes" id="UP000024635">
    <property type="component" value="Unassembled WGS sequence"/>
</dbReference>
<keyword evidence="2" id="KW-1185">Reference proteome</keyword>
<name>A0A016WRZ9_9BILA</name>
<reference evidence="2" key="1">
    <citation type="journal article" date="2015" name="Nat. Genet.">
        <title>The genome and transcriptome of the zoonotic hookworm Ancylostoma ceylanicum identify infection-specific gene families.</title>
        <authorList>
            <person name="Schwarz E.M."/>
            <person name="Hu Y."/>
            <person name="Antoshechkin I."/>
            <person name="Miller M.M."/>
            <person name="Sternberg P.W."/>
            <person name="Aroian R.V."/>
        </authorList>
    </citation>
    <scope>NUCLEOTIDE SEQUENCE</scope>
    <source>
        <strain evidence="2">HY135</strain>
    </source>
</reference>
<dbReference type="EMBL" id="JARK01000146">
    <property type="protein sequence ID" value="EYC42027.1"/>
    <property type="molecule type" value="Genomic_DNA"/>
</dbReference>
<dbReference type="AlphaFoldDB" id="A0A016WRZ9"/>
<evidence type="ECO:0000313" key="2">
    <source>
        <dbReference type="Proteomes" id="UP000024635"/>
    </source>
</evidence>
<accession>A0A016WRZ9</accession>
<proteinExistence type="predicted"/>
<comment type="caution">
    <text evidence="1">The sequence shown here is derived from an EMBL/GenBank/DDBJ whole genome shotgun (WGS) entry which is preliminary data.</text>
</comment>
<organism evidence="1 2">
    <name type="scientific">Ancylostoma ceylanicum</name>
    <dbReference type="NCBI Taxonomy" id="53326"/>
    <lineage>
        <taxon>Eukaryota</taxon>
        <taxon>Metazoa</taxon>
        <taxon>Ecdysozoa</taxon>
        <taxon>Nematoda</taxon>
        <taxon>Chromadorea</taxon>
        <taxon>Rhabditida</taxon>
        <taxon>Rhabditina</taxon>
        <taxon>Rhabditomorpha</taxon>
        <taxon>Strongyloidea</taxon>
        <taxon>Ancylostomatidae</taxon>
        <taxon>Ancylostomatinae</taxon>
        <taxon>Ancylostoma</taxon>
    </lineage>
</organism>
<protein>
    <submittedName>
        <fullName evidence="1">Uncharacterized protein</fullName>
    </submittedName>
</protein>
<evidence type="ECO:0000313" key="1">
    <source>
        <dbReference type="EMBL" id="EYC42027.1"/>
    </source>
</evidence>
<sequence length="76" mass="8820">MFRRVFSLEHGGTESNAIYPRKHLTTRNATLGKNRMRANKNHTLLVGVRLVKYLTHGSRGGLRRITVWLEDIPPYF</sequence>
<gene>
    <name evidence="1" type="primary">Acey_s0546.g3257</name>
    <name evidence="1" type="ORF">Y032_0546g3257</name>
</gene>